<reference evidence="1" key="1">
    <citation type="submission" date="2019-06" db="EMBL/GenBank/DDBJ databases">
        <authorList>
            <person name="Le Quere A."/>
            <person name="Colella S."/>
        </authorList>
    </citation>
    <scope>NUCLEOTIDE SEQUENCE</scope>
    <source>
        <strain evidence="1">EmedicaeMD41</strain>
    </source>
</reference>
<gene>
    <name evidence="1" type="ORF">EMEDMD4_130013</name>
</gene>
<proteinExistence type="predicted"/>
<evidence type="ECO:0000313" key="1">
    <source>
        <dbReference type="EMBL" id="VTZ59962.1"/>
    </source>
</evidence>
<dbReference type="EMBL" id="CABFNB010000035">
    <property type="protein sequence ID" value="VTZ59962.1"/>
    <property type="molecule type" value="Genomic_DNA"/>
</dbReference>
<organism evidence="1">
    <name type="scientific">Sinorhizobium medicae</name>
    <dbReference type="NCBI Taxonomy" id="110321"/>
    <lineage>
        <taxon>Bacteria</taxon>
        <taxon>Pseudomonadati</taxon>
        <taxon>Pseudomonadota</taxon>
        <taxon>Alphaproteobacteria</taxon>
        <taxon>Hyphomicrobiales</taxon>
        <taxon>Rhizobiaceae</taxon>
        <taxon>Sinorhizobium/Ensifer group</taxon>
        <taxon>Sinorhizobium</taxon>
    </lineage>
</organism>
<accession>A0A508WRI9</accession>
<protein>
    <submittedName>
        <fullName evidence="1">Uncharacterized protein</fullName>
    </submittedName>
</protein>
<sequence length="126" mass="13805">MIRKSACAFPLASRSGADTDFRKTRQAGLLDIVEFGEGVFDVLALLSQVLALLLNALHEELQLTHLARRVLIDLNNLANLGDSEANAPAAQYLFYEVTVGGTEETRAPTALRMNQSFILIETQRSS</sequence>
<dbReference type="AlphaFoldDB" id="A0A508WRI9"/>
<name>A0A508WRI9_9HYPH</name>
<dbReference type="Proteomes" id="UP000507954">
    <property type="component" value="Unassembled WGS sequence"/>
</dbReference>